<organism evidence="2 3">
    <name type="scientific">Gloeothece citriformis (strain PCC 7424)</name>
    <name type="common">Cyanothece sp. (strain PCC 7424)</name>
    <dbReference type="NCBI Taxonomy" id="65393"/>
    <lineage>
        <taxon>Bacteria</taxon>
        <taxon>Bacillati</taxon>
        <taxon>Cyanobacteriota</taxon>
        <taxon>Cyanophyceae</taxon>
        <taxon>Oscillatoriophycideae</taxon>
        <taxon>Chroococcales</taxon>
        <taxon>Aphanothecaceae</taxon>
        <taxon>Gloeothece</taxon>
        <taxon>Gloeothece citriformis</taxon>
    </lineage>
</organism>
<dbReference type="OrthoDB" id="465439at2"/>
<keyword evidence="3" id="KW-1185">Reference proteome</keyword>
<evidence type="ECO:0008006" key="4">
    <source>
        <dbReference type="Google" id="ProtNLM"/>
    </source>
</evidence>
<protein>
    <recommendedName>
        <fullName evidence="4">DUF5132 domain-containing protein</fullName>
    </recommendedName>
</protein>
<evidence type="ECO:0000256" key="1">
    <source>
        <dbReference type="SAM" id="Phobius"/>
    </source>
</evidence>
<sequence>MIGKYELGRKITNRVLGIDRCLFPGMTVLLVGTLGTLVLAPILIPAVKKVGHSLAKATVKGGIIAYEGTQELLEEAKAELATTQPKTLS</sequence>
<dbReference type="Proteomes" id="UP000002384">
    <property type="component" value="Chromosome"/>
</dbReference>
<dbReference type="RefSeq" id="WP_012599074.1">
    <property type="nucleotide sequence ID" value="NC_011729.1"/>
</dbReference>
<keyword evidence="1" id="KW-0812">Transmembrane</keyword>
<evidence type="ECO:0000313" key="2">
    <source>
        <dbReference type="EMBL" id="ACK70131.1"/>
    </source>
</evidence>
<feature type="transmembrane region" description="Helical" evidence="1">
    <location>
        <begin position="21"/>
        <end position="44"/>
    </location>
</feature>
<dbReference type="KEGG" id="cyc:PCC7424_1696"/>
<keyword evidence="1" id="KW-1133">Transmembrane helix</keyword>
<dbReference type="HOGENOM" id="CLU_2494809_0_0_3"/>
<reference evidence="3" key="1">
    <citation type="journal article" date="2011" name="MBio">
        <title>Novel metabolic attributes of the genus Cyanothece, comprising a group of unicellular nitrogen-fixing Cyanobacteria.</title>
        <authorList>
            <person name="Bandyopadhyay A."/>
            <person name="Elvitigala T."/>
            <person name="Welsh E."/>
            <person name="Stockel J."/>
            <person name="Liberton M."/>
            <person name="Min H."/>
            <person name="Sherman L.A."/>
            <person name="Pakrasi H.B."/>
        </authorList>
    </citation>
    <scope>NUCLEOTIDE SEQUENCE [LARGE SCALE GENOMIC DNA]</scope>
    <source>
        <strain evidence="3">PCC 7424</strain>
    </source>
</reference>
<keyword evidence="1" id="KW-0472">Membrane</keyword>
<name>B7KB21_GLOC7</name>
<gene>
    <name evidence="2" type="ordered locus">PCC7424_1696</name>
</gene>
<dbReference type="AlphaFoldDB" id="B7KB21"/>
<dbReference type="STRING" id="65393.PCC7424_1696"/>
<evidence type="ECO:0000313" key="3">
    <source>
        <dbReference type="Proteomes" id="UP000002384"/>
    </source>
</evidence>
<accession>B7KB21</accession>
<dbReference type="EMBL" id="CP001291">
    <property type="protein sequence ID" value="ACK70131.1"/>
    <property type="molecule type" value="Genomic_DNA"/>
</dbReference>
<proteinExistence type="predicted"/>